<proteinExistence type="inferred from homology"/>
<evidence type="ECO:0000256" key="7">
    <source>
        <dbReference type="ARBA" id="ARBA00022989"/>
    </source>
</evidence>
<evidence type="ECO:0000256" key="4">
    <source>
        <dbReference type="ARBA" id="ARBA00022475"/>
    </source>
</evidence>
<feature type="transmembrane region" description="Helical" evidence="10">
    <location>
        <begin position="415"/>
        <end position="438"/>
    </location>
</feature>
<dbReference type="KEGG" id="cacn:RN83_05575"/>
<feature type="transmembrane region" description="Helical" evidence="10">
    <location>
        <begin position="48"/>
        <end position="70"/>
    </location>
</feature>
<feature type="transmembrane region" description="Helical" evidence="10">
    <location>
        <begin position="366"/>
        <end position="386"/>
    </location>
</feature>
<evidence type="ECO:0000256" key="9">
    <source>
        <dbReference type="ARBA" id="ARBA00039380"/>
    </source>
</evidence>
<dbReference type="Proteomes" id="UP000226191">
    <property type="component" value="Unassembled WGS sequence"/>
</dbReference>
<keyword evidence="4" id="KW-1003">Cell membrane</keyword>
<evidence type="ECO:0000256" key="5">
    <source>
        <dbReference type="ARBA" id="ARBA00022519"/>
    </source>
</evidence>
<reference evidence="11 14" key="2">
    <citation type="submission" date="2018-08" db="EMBL/GenBank/DDBJ databases">
        <title>Genome sequencing of Cutibacterium acnes KCOM 1315.</title>
        <authorList>
            <person name="Kook J.-K."/>
            <person name="Park S.-N."/>
            <person name="Lim Y.K."/>
        </authorList>
    </citation>
    <scope>NUCLEOTIDE SEQUENCE [LARGE SCALE GENOMIC DNA]</scope>
    <source>
        <strain evidence="11 14">KCOM 1315</strain>
    </source>
</reference>
<dbReference type="OrthoDB" id="9770910at2"/>
<dbReference type="NCBIfam" id="TIGR00770">
    <property type="entry name" value="Dcu"/>
    <property type="match status" value="1"/>
</dbReference>
<gene>
    <name evidence="12" type="ORF">B1B09_02530</name>
    <name evidence="11" type="ORF">DXN06_02325</name>
</gene>
<dbReference type="GO" id="GO:0005886">
    <property type="term" value="C:plasma membrane"/>
    <property type="evidence" value="ECO:0007669"/>
    <property type="project" value="UniProtKB-SubCell"/>
</dbReference>
<comment type="similarity">
    <text evidence="2">Belongs to the DcuA/DcuB transporter (TC 2.A.13.1) family.</text>
</comment>
<keyword evidence="7 10" id="KW-1133">Transmembrane helix</keyword>
<dbReference type="PANTHER" id="PTHR36106">
    <property type="entry name" value="ANAEROBIC C4-DICARBOXYLATE TRANSPORTER DCUB"/>
    <property type="match status" value="1"/>
</dbReference>
<feature type="transmembrane region" description="Helical" evidence="10">
    <location>
        <begin position="293"/>
        <end position="316"/>
    </location>
</feature>
<dbReference type="PANTHER" id="PTHR36106:SF2">
    <property type="entry name" value="C4-DICARBOXYLATE TRANSPORTER DCUA"/>
    <property type="match status" value="1"/>
</dbReference>
<keyword evidence="8 10" id="KW-0472">Membrane</keyword>
<feature type="transmembrane region" description="Helical" evidence="10">
    <location>
        <begin position="166"/>
        <end position="189"/>
    </location>
</feature>
<dbReference type="AlphaFoldDB" id="A0A2B7IHC5"/>
<dbReference type="GO" id="GO:0015556">
    <property type="term" value="F:C4-dicarboxylate transmembrane transporter activity"/>
    <property type="evidence" value="ECO:0007669"/>
    <property type="project" value="InterPro"/>
</dbReference>
<evidence type="ECO:0000256" key="8">
    <source>
        <dbReference type="ARBA" id="ARBA00023136"/>
    </source>
</evidence>
<dbReference type="EMBL" id="CP031442">
    <property type="protein sequence ID" value="AXM06122.1"/>
    <property type="molecule type" value="Genomic_DNA"/>
</dbReference>
<sequence length="439" mass="46196">MIWFHLAVAIIFIIIGSRLGGVGVGLAGGAGCIVLVATGLHTKVAEDIPWTVIGIIMTVICAIAALQLAGGMDYLVHLAEVMLRKHPNQINYLAPLTTFLLSLLCGTGHTAYSVLPVIVEVAKEHKIRPSRPLSIAVVASQVAVASSPISAATLALVGVLEPLGVGYLEILAVTIPTTFIGCAVGAVVASRQGKDLIDDPIYQEREAKGLVSHNAAVADTGWRPKRTAIPSLVAFLVALVVVVGYATVSSEEVGVLTKPPMTSSAAIMLIMLTTAMIICMMSREDVKQLTTQTTFRAGMSAAICILGLAWLGNMFVNNYMDVLTHAGASILHSAPWFLSVILYLAAPLMFSHAATTVAFMPVVAKIGLSPMVMLACYPAVANYYLLPNYPTTVAAMEMDDTGSTRVGRIVLNHPFVLPGTVSIAVTVLLGAFWAPIVLG</sequence>
<feature type="transmembrane region" description="Helical" evidence="10">
    <location>
        <begin position="336"/>
        <end position="359"/>
    </location>
</feature>
<accession>A0A2B7IHC5</accession>
<evidence type="ECO:0000256" key="1">
    <source>
        <dbReference type="ARBA" id="ARBA00004429"/>
    </source>
</evidence>
<evidence type="ECO:0000256" key="2">
    <source>
        <dbReference type="ARBA" id="ARBA00006413"/>
    </source>
</evidence>
<dbReference type="Proteomes" id="UP000256621">
    <property type="component" value="Chromosome"/>
</dbReference>
<dbReference type="NCBIfam" id="NF006927">
    <property type="entry name" value="PRK09412.1"/>
    <property type="match status" value="1"/>
</dbReference>
<evidence type="ECO:0000313" key="12">
    <source>
        <dbReference type="EMBL" id="PGF36517.1"/>
    </source>
</evidence>
<evidence type="ECO:0000256" key="3">
    <source>
        <dbReference type="ARBA" id="ARBA00022448"/>
    </source>
</evidence>
<feature type="transmembrane region" description="Helical" evidence="10">
    <location>
        <begin position="90"/>
        <end position="112"/>
    </location>
</feature>
<dbReference type="InterPro" id="IPR004668">
    <property type="entry name" value="Anaer_Dcu_memb_transpt"/>
</dbReference>
<name>A0A2B7IHC5_CUTAC</name>
<keyword evidence="3" id="KW-0813">Transport</keyword>
<evidence type="ECO:0000313" key="11">
    <source>
        <dbReference type="EMBL" id="AXM06122.1"/>
    </source>
</evidence>
<dbReference type="GeneID" id="92857011"/>
<dbReference type="RefSeq" id="WP_002513675.1">
    <property type="nucleotide sequence ID" value="NZ_AP019664.1"/>
</dbReference>
<evidence type="ECO:0000313" key="13">
    <source>
        <dbReference type="Proteomes" id="UP000226191"/>
    </source>
</evidence>
<dbReference type="OMA" id="KIGKYIF"/>
<dbReference type="NCBIfam" id="NF009136">
    <property type="entry name" value="PRK12489.1"/>
    <property type="match status" value="1"/>
</dbReference>
<keyword evidence="5" id="KW-0997">Cell inner membrane</keyword>
<dbReference type="Pfam" id="PF03605">
    <property type="entry name" value="DcuA_DcuB"/>
    <property type="match status" value="1"/>
</dbReference>
<organism evidence="12 13">
    <name type="scientific">Cutibacterium acnes</name>
    <name type="common">Propionibacterium acnes</name>
    <dbReference type="NCBI Taxonomy" id="1747"/>
    <lineage>
        <taxon>Bacteria</taxon>
        <taxon>Bacillati</taxon>
        <taxon>Actinomycetota</taxon>
        <taxon>Actinomycetes</taxon>
        <taxon>Propionibacteriales</taxon>
        <taxon>Propionibacteriaceae</taxon>
        <taxon>Cutibacterium</taxon>
    </lineage>
</organism>
<comment type="subcellular location">
    <subcellularLocation>
        <location evidence="1">Cell inner membrane</location>
        <topology evidence="1">Multi-pass membrane protein</topology>
    </subcellularLocation>
</comment>
<feature type="transmembrane region" description="Helical" evidence="10">
    <location>
        <begin position="228"/>
        <end position="248"/>
    </location>
</feature>
<dbReference type="PIRSF" id="PIRSF004539">
    <property type="entry name" value="C4-dicrbxl_trns"/>
    <property type="match status" value="1"/>
</dbReference>
<feature type="transmembrane region" description="Helical" evidence="10">
    <location>
        <begin position="260"/>
        <end position="281"/>
    </location>
</feature>
<feature type="transmembrane region" description="Helical" evidence="10">
    <location>
        <begin position="133"/>
        <end position="160"/>
    </location>
</feature>
<evidence type="ECO:0000256" key="6">
    <source>
        <dbReference type="ARBA" id="ARBA00022692"/>
    </source>
</evidence>
<reference evidence="12 13" key="1">
    <citation type="submission" date="2017-02" db="EMBL/GenBank/DDBJ databases">
        <title>Prevalence of linear plasmids in Cutibacterium acnes isolates obtained from cancerous prostatic tissue.</title>
        <authorList>
            <person name="Davidsson S."/>
            <person name="Bruggemann H."/>
        </authorList>
    </citation>
    <scope>NUCLEOTIDE SEQUENCE [LARGE SCALE GENOMIC DNA]</scope>
    <source>
        <strain evidence="12 13">11-78</strain>
    </source>
</reference>
<protein>
    <recommendedName>
        <fullName evidence="9">C4-dicarboxylate transporter DcuA</fullName>
    </recommendedName>
</protein>
<evidence type="ECO:0000313" key="14">
    <source>
        <dbReference type="Proteomes" id="UP000256621"/>
    </source>
</evidence>
<dbReference type="EMBL" id="MVCE01000001">
    <property type="protein sequence ID" value="PGF36517.1"/>
    <property type="molecule type" value="Genomic_DNA"/>
</dbReference>
<feature type="transmembrane region" description="Helical" evidence="10">
    <location>
        <begin position="6"/>
        <end position="36"/>
    </location>
</feature>
<evidence type="ECO:0000256" key="10">
    <source>
        <dbReference type="SAM" id="Phobius"/>
    </source>
</evidence>
<keyword evidence="6 10" id="KW-0812">Transmembrane</keyword>